<evidence type="ECO:0000256" key="12">
    <source>
        <dbReference type="ARBA" id="ARBA00023012"/>
    </source>
</evidence>
<dbReference type="InterPro" id="IPR003661">
    <property type="entry name" value="HisK_dim/P_dom"/>
</dbReference>
<comment type="subcellular location">
    <subcellularLocation>
        <location evidence="2">Cell membrane</location>
        <topology evidence="2">Multi-pass membrane protein</topology>
    </subcellularLocation>
</comment>
<dbReference type="InterPro" id="IPR008358">
    <property type="entry name" value="Sig_transdc_His_kin/Pase_MprB"/>
</dbReference>
<dbReference type="SUPFAM" id="SSF47384">
    <property type="entry name" value="Homodimeric domain of signal transducing histidine kinase"/>
    <property type="match status" value="1"/>
</dbReference>
<dbReference type="GO" id="GO:0005524">
    <property type="term" value="F:ATP binding"/>
    <property type="evidence" value="ECO:0007669"/>
    <property type="project" value="UniProtKB-KW"/>
</dbReference>
<feature type="domain" description="Histidine kinase" evidence="14">
    <location>
        <begin position="89"/>
        <end position="282"/>
    </location>
</feature>
<keyword evidence="13" id="KW-0472">Membrane</keyword>
<name>A0A916Z2C5_9BACL</name>
<dbReference type="InterPro" id="IPR005467">
    <property type="entry name" value="His_kinase_dom"/>
</dbReference>
<dbReference type="Pfam" id="PF00512">
    <property type="entry name" value="HisKA"/>
    <property type="match status" value="1"/>
</dbReference>
<keyword evidence="16" id="KW-1185">Reference proteome</keyword>
<organism evidence="15 16">
    <name type="scientific">Paenibacillus nasutitermitis</name>
    <dbReference type="NCBI Taxonomy" id="1652958"/>
    <lineage>
        <taxon>Bacteria</taxon>
        <taxon>Bacillati</taxon>
        <taxon>Bacillota</taxon>
        <taxon>Bacilli</taxon>
        <taxon>Bacillales</taxon>
        <taxon>Paenibacillaceae</taxon>
        <taxon>Paenibacillus</taxon>
    </lineage>
</organism>
<dbReference type="EMBL" id="BMHP01000002">
    <property type="protein sequence ID" value="GGD72888.1"/>
    <property type="molecule type" value="Genomic_DNA"/>
</dbReference>
<keyword evidence="8" id="KW-0547">Nucleotide-binding</keyword>
<accession>A0A916Z2C5</accession>
<evidence type="ECO:0000259" key="14">
    <source>
        <dbReference type="PROSITE" id="PS50109"/>
    </source>
</evidence>
<evidence type="ECO:0000256" key="3">
    <source>
        <dbReference type="ARBA" id="ARBA00012438"/>
    </source>
</evidence>
<dbReference type="GO" id="GO:0005886">
    <property type="term" value="C:plasma membrane"/>
    <property type="evidence" value="ECO:0007669"/>
    <property type="project" value="UniProtKB-SubCell"/>
</dbReference>
<keyword evidence="4" id="KW-1003">Cell membrane</keyword>
<evidence type="ECO:0000256" key="5">
    <source>
        <dbReference type="ARBA" id="ARBA00022553"/>
    </source>
</evidence>
<dbReference type="PANTHER" id="PTHR45528">
    <property type="entry name" value="SENSOR HISTIDINE KINASE CPXA"/>
    <property type="match status" value="1"/>
</dbReference>
<keyword evidence="11" id="KW-1133">Transmembrane helix</keyword>
<evidence type="ECO:0000256" key="7">
    <source>
        <dbReference type="ARBA" id="ARBA00022692"/>
    </source>
</evidence>
<dbReference type="AlphaFoldDB" id="A0A916Z2C5"/>
<evidence type="ECO:0000256" key="9">
    <source>
        <dbReference type="ARBA" id="ARBA00022777"/>
    </source>
</evidence>
<dbReference type="InterPro" id="IPR050398">
    <property type="entry name" value="HssS/ArlS-like"/>
</dbReference>
<dbReference type="InterPro" id="IPR036097">
    <property type="entry name" value="HisK_dim/P_sf"/>
</dbReference>
<dbReference type="InterPro" id="IPR036890">
    <property type="entry name" value="HATPase_C_sf"/>
</dbReference>
<sequence length="305" mass="36007">MFYIVLIVILAALIIQSIYLVYYKNQIKDIGNQLSFISEHHSFKMIQTQIRPKEIHKLIDLCNEMLQNQRKLQQDFTRKKEEINATIMSLSHDLRTPLTSLDGYLQLAERSENVKEKTKYVMMAKTRMKQMITLVDELFLYTKLKNPEYNIELERIDVIKVLNTRLFTFIDDFLRIGYEPNIYISETPLFIEGNESALERVFENIVKNYFVHSEGPLSIRYEEKQNEVLFHFSNALKRNQLLDLDQIFTRFYKEDPARTNQSSGLGLFIVKSLMEKMNGYVQADLKDNQLCISLAFMGKENRRAQ</sequence>
<proteinExistence type="predicted"/>
<dbReference type="PROSITE" id="PS50109">
    <property type="entry name" value="HIS_KIN"/>
    <property type="match status" value="1"/>
</dbReference>
<dbReference type="EC" id="2.7.13.3" evidence="3"/>
<dbReference type="Gene3D" id="1.10.287.130">
    <property type="match status" value="1"/>
</dbReference>
<keyword evidence="9 15" id="KW-0418">Kinase</keyword>
<keyword evidence="10" id="KW-0067">ATP-binding</keyword>
<keyword evidence="7" id="KW-0812">Transmembrane</keyword>
<comment type="caution">
    <text evidence="15">The sequence shown here is derived from an EMBL/GenBank/DDBJ whole genome shotgun (WGS) entry which is preliminary data.</text>
</comment>
<evidence type="ECO:0000256" key="8">
    <source>
        <dbReference type="ARBA" id="ARBA00022741"/>
    </source>
</evidence>
<dbReference type="Pfam" id="PF02518">
    <property type="entry name" value="HATPase_c"/>
    <property type="match status" value="1"/>
</dbReference>
<dbReference type="SUPFAM" id="SSF55874">
    <property type="entry name" value="ATPase domain of HSP90 chaperone/DNA topoisomerase II/histidine kinase"/>
    <property type="match status" value="1"/>
</dbReference>
<gene>
    <name evidence="15" type="ORF">GCM10010911_33420</name>
</gene>
<dbReference type="PANTHER" id="PTHR45528:SF1">
    <property type="entry name" value="SENSOR HISTIDINE KINASE CPXA"/>
    <property type="match status" value="1"/>
</dbReference>
<dbReference type="CDD" id="cd00075">
    <property type="entry name" value="HATPase"/>
    <property type="match status" value="1"/>
</dbReference>
<dbReference type="PRINTS" id="PR01780">
    <property type="entry name" value="LANTIREGPROT"/>
</dbReference>
<keyword evidence="6" id="KW-0808">Transferase</keyword>
<evidence type="ECO:0000256" key="13">
    <source>
        <dbReference type="ARBA" id="ARBA00023136"/>
    </source>
</evidence>
<evidence type="ECO:0000256" key="4">
    <source>
        <dbReference type="ARBA" id="ARBA00022475"/>
    </source>
</evidence>
<reference evidence="15" key="2">
    <citation type="submission" date="2020-09" db="EMBL/GenBank/DDBJ databases">
        <authorList>
            <person name="Sun Q."/>
            <person name="Zhou Y."/>
        </authorList>
    </citation>
    <scope>NUCLEOTIDE SEQUENCE</scope>
    <source>
        <strain evidence="15">CGMCC 1.15178</strain>
    </source>
</reference>
<evidence type="ECO:0000256" key="2">
    <source>
        <dbReference type="ARBA" id="ARBA00004651"/>
    </source>
</evidence>
<keyword evidence="5" id="KW-0597">Phosphoprotein</keyword>
<evidence type="ECO:0000313" key="16">
    <source>
        <dbReference type="Proteomes" id="UP000612456"/>
    </source>
</evidence>
<evidence type="ECO:0000313" key="15">
    <source>
        <dbReference type="EMBL" id="GGD72888.1"/>
    </source>
</evidence>
<protein>
    <recommendedName>
        <fullName evidence="3">histidine kinase</fullName>
        <ecNumber evidence="3">2.7.13.3</ecNumber>
    </recommendedName>
</protein>
<reference evidence="15" key="1">
    <citation type="journal article" date="2014" name="Int. J. Syst. Evol. Microbiol.">
        <title>Complete genome sequence of Corynebacterium casei LMG S-19264T (=DSM 44701T), isolated from a smear-ripened cheese.</title>
        <authorList>
            <consortium name="US DOE Joint Genome Institute (JGI-PGF)"/>
            <person name="Walter F."/>
            <person name="Albersmeier A."/>
            <person name="Kalinowski J."/>
            <person name="Ruckert C."/>
        </authorList>
    </citation>
    <scope>NUCLEOTIDE SEQUENCE</scope>
    <source>
        <strain evidence="15">CGMCC 1.15178</strain>
    </source>
</reference>
<dbReference type="RefSeq" id="WP_188993051.1">
    <property type="nucleotide sequence ID" value="NZ_BMHP01000002.1"/>
</dbReference>
<dbReference type="Gene3D" id="3.30.565.10">
    <property type="entry name" value="Histidine kinase-like ATPase, C-terminal domain"/>
    <property type="match status" value="1"/>
</dbReference>
<evidence type="ECO:0000256" key="10">
    <source>
        <dbReference type="ARBA" id="ARBA00022840"/>
    </source>
</evidence>
<evidence type="ECO:0000256" key="11">
    <source>
        <dbReference type="ARBA" id="ARBA00022989"/>
    </source>
</evidence>
<dbReference type="InterPro" id="IPR003594">
    <property type="entry name" value="HATPase_dom"/>
</dbReference>
<evidence type="ECO:0000256" key="1">
    <source>
        <dbReference type="ARBA" id="ARBA00000085"/>
    </source>
</evidence>
<dbReference type="SMART" id="SM00387">
    <property type="entry name" value="HATPase_c"/>
    <property type="match status" value="1"/>
</dbReference>
<evidence type="ECO:0000256" key="6">
    <source>
        <dbReference type="ARBA" id="ARBA00022679"/>
    </source>
</evidence>
<keyword evidence="12" id="KW-0902">Two-component regulatory system</keyword>
<comment type="catalytic activity">
    <reaction evidence="1">
        <text>ATP + protein L-histidine = ADP + protein N-phospho-L-histidine.</text>
        <dbReference type="EC" id="2.7.13.3"/>
    </reaction>
</comment>
<dbReference type="SMART" id="SM00388">
    <property type="entry name" value="HisKA"/>
    <property type="match status" value="1"/>
</dbReference>
<dbReference type="Proteomes" id="UP000612456">
    <property type="component" value="Unassembled WGS sequence"/>
</dbReference>
<dbReference type="CDD" id="cd00082">
    <property type="entry name" value="HisKA"/>
    <property type="match status" value="1"/>
</dbReference>
<dbReference type="GO" id="GO:0000155">
    <property type="term" value="F:phosphorelay sensor kinase activity"/>
    <property type="evidence" value="ECO:0007669"/>
    <property type="project" value="InterPro"/>
</dbReference>